<dbReference type="PANTHER" id="PTHR33695">
    <property type="entry name" value="LIPOPROTEIN SIGNAL PEPTIDASE"/>
    <property type="match status" value="1"/>
</dbReference>
<keyword evidence="3 9" id="KW-0645">Protease</keyword>
<feature type="transmembrane region" description="Helical" evidence="9">
    <location>
        <begin position="45"/>
        <end position="63"/>
    </location>
</feature>
<feature type="transmembrane region" description="Helical" evidence="9">
    <location>
        <begin position="128"/>
        <end position="146"/>
    </location>
</feature>
<evidence type="ECO:0000256" key="10">
    <source>
        <dbReference type="RuleBase" id="RU000594"/>
    </source>
</evidence>
<dbReference type="GO" id="GO:0005886">
    <property type="term" value="C:plasma membrane"/>
    <property type="evidence" value="ECO:0007669"/>
    <property type="project" value="UniProtKB-SubCell"/>
</dbReference>
<evidence type="ECO:0000256" key="5">
    <source>
        <dbReference type="ARBA" id="ARBA00022750"/>
    </source>
</evidence>
<dbReference type="AlphaFoldDB" id="A0A7V7KIR0"/>
<comment type="pathway">
    <text evidence="9">Protein modification; lipoprotein biosynthesis (signal peptide cleavage).</text>
</comment>
<keyword evidence="4 9" id="KW-0812">Transmembrane</keyword>
<comment type="caution">
    <text evidence="12">The sequence shown here is derived from an EMBL/GenBank/DDBJ whole genome shotgun (WGS) entry which is preliminary data.</text>
</comment>
<feature type="active site" evidence="9">
    <location>
        <position position="174"/>
    </location>
</feature>
<dbReference type="PANTHER" id="PTHR33695:SF1">
    <property type="entry name" value="LIPOPROTEIN SIGNAL PEPTIDASE"/>
    <property type="match status" value="1"/>
</dbReference>
<keyword evidence="7 9" id="KW-1133">Transmembrane helix</keyword>
<evidence type="ECO:0000256" key="9">
    <source>
        <dbReference type="HAMAP-Rule" id="MF_00161"/>
    </source>
</evidence>
<feature type="active site" evidence="9">
    <location>
        <position position="156"/>
    </location>
</feature>
<comment type="catalytic activity">
    <reaction evidence="9 10">
        <text>Release of signal peptides from bacterial membrane prolipoproteins. Hydrolyzes -Xaa-Yaa-Zaa-|-(S,diacylglyceryl)Cys-, in which Xaa is hydrophobic (preferably Leu), and Yaa (Ala or Ser) and Zaa (Gly or Ala) have small, neutral side chains.</text>
        <dbReference type="EC" id="3.4.23.36"/>
    </reaction>
</comment>
<evidence type="ECO:0000256" key="6">
    <source>
        <dbReference type="ARBA" id="ARBA00022801"/>
    </source>
</evidence>
<evidence type="ECO:0000256" key="8">
    <source>
        <dbReference type="ARBA" id="ARBA00023136"/>
    </source>
</evidence>
<reference evidence="12 13" key="1">
    <citation type="submission" date="2019-08" db="EMBL/GenBank/DDBJ databases">
        <title>Bioinformatics analysis of the strain L3 and L5.</title>
        <authorList>
            <person name="Li X."/>
        </authorList>
    </citation>
    <scope>NUCLEOTIDE SEQUENCE [LARGE SCALE GENOMIC DNA]</scope>
    <source>
        <strain evidence="12 13">L5</strain>
    </source>
</reference>
<proteinExistence type="inferred from homology"/>
<evidence type="ECO:0000256" key="1">
    <source>
        <dbReference type="ARBA" id="ARBA00006139"/>
    </source>
</evidence>
<evidence type="ECO:0000256" key="11">
    <source>
        <dbReference type="RuleBase" id="RU004181"/>
    </source>
</evidence>
<dbReference type="PRINTS" id="PR00781">
    <property type="entry name" value="LIPOSIGPTASE"/>
</dbReference>
<dbReference type="InterPro" id="IPR001872">
    <property type="entry name" value="Peptidase_A8"/>
</dbReference>
<dbReference type="UniPathway" id="UPA00665"/>
<dbReference type="GO" id="GO:0006508">
    <property type="term" value="P:proteolysis"/>
    <property type="evidence" value="ECO:0007669"/>
    <property type="project" value="UniProtKB-KW"/>
</dbReference>
<organism evidence="12 13">
    <name type="scientific">Billgrantia pellis</name>
    <dbReference type="NCBI Taxonomy" id="2606936"/>
    <lineage>
        <taxon>Bacteria</taxon>
        <taxon>Pseudomonadati</taxon>
        <taxon>Pseudomonadota</taxon>
        <taxon>Gammaproteobacteria</taxon>
        <taxon>Oceanospirillales</taxon>
        <taxon>Halomonadaceae</taxon>
        <taxon>Billgrantia</taxon>
    </lineage>
</organism>
<keyword evidence="12" id="KW-0449">Lipoprotein</keyword>
<protein>
    <recommendedName>
        <fullName evidence="9">Lipoprotein signal peptidase</fullName>
        <ecNumber evidence="9">3.4.23.36</ecNumber>
    </recommendedName>
    <alternativeName>
        <fullName evidence="9">Prolipoprotein signal peptidase</fullName>
    </alternativeName>
    <alternativeName>
        <fullName evidence="9">Signal peptidase II</fullName>
        <shortName evidence="9">SPase II</shortName>
    </alternativeName>
</protein>
<dbReference type="NCBIfam" id="TIGR00077">
    <property type="entry name" value="lspA"/>
    <property type="match status" value="1"/>
</dbReference>
<feature type="transmembrane region" description="Helical" evidence="9">
    <location>
        <begin position="103"/>
        <end position="121"/>
    </location>
</feature>
<keyword evidence="8 9" id="KW-0472">Membrane</keyword>
<dbReference type="Pfam" id="PF01252">
    <property type="entry name" value="Peptidase_A8"/>
    <property type="match status" value="1"/>
</dbReference>
<accession>A0A7V7KIR0</accession>
<evidence type="ECO:0000313" key="13">
    <source>
        <dbReference type="Proteomes" id="UP000486760"/>
    </source>
</evidence>
<evidence type="ECO:0000256" key="7">
    <source>
        <dbReference type="ARBA" id="ARBA00022989"/>
    </source>
</evidence>
<comment type="function">
    <text evidence="9 10">This protein specifically catalyzes the removal of signal peptides from prolipoproteins.</text>
</comment>
<dbReference type="EC" id="3.4.23.36" evidence="9"/>
<name>A0A7V7KIR0_9GAMM</name>
<sequence length="200" mass="21956">MPITATSVVAASATYRRAPVRFATMRDNKRTDDAAVAPMRRPLRWLWLAVAVVALDLATKALMSSLLSYGQPMEVLPFFNLTLLHNTGAAFSFLAGHPGWQRWFFALVGIGACIGLTVWMSRLKADEPLLGASLALVIGGALGNLYDRLVHGYVVDFLSFHVAGWYYPAFNVADIGITLGAIGLIWESLFEGRKQARRRS</sequence>
<evidence type="ECO:0000256" key="2">
    <source>
        <dbReference type="ARBA" id="ARBA00022475"/>
    </source>
</evidence>
<gene>
    <name evidence="9" type="primary">lspA</name>
    <name evidence="12" type="ORF">F0A17_09775</name>
</gene>
<keyword evidence="2 9" id="KW-1003">Cell membrane</keyword>
<comment type="subcellular location">
    <subcellularLocation>
        <location evidence="9">Cell membrane</location>
        <topology evidence="9">Multi-pass membrane protein</topology>
    </subcellularLocation>
</comment>
<dbReference type="Proteomes" id="UP000486760">
    <property type="component" value="Unassembled WGS sequence"/>
</dbReference>
<keyword evidence="5 9" id="KW-0064">Aspartyl protease</keyword>
<keyword evidence="13" id="KW-1185">Reference proteome</keyword>
<comment type="similarity">
    <text evidence="1 9 11">Belongs to the peptidase A8 family.</text>
</comment>
<dbReference type="GO" id="GO:0004190">
    <property type="term" value="F:aspartic-type endopeptidase activity"/>
    <property type="evidence" value="ECO:0007669"/>
    <property type="project" value="UniProtKB-UniRule"/>
</dbReference>
<keyword evidence="6 9" id="KW-0378">Hydrolase</keyword>
<dbReference type="EMBL" id="VTPY01000003">
    <property type="protein sequence ID" value="KAA0013178.1"/>
    <property type="molecule type" value="Genomic_DNA"/>
</dbReference>
<evidence type="ECO:0000313" key="12">
    <source>
        <dbReference type="EMBL" id="KAA0013178.1"/>
    </source>
</evidence>
<dbReference type="PROSITE" id="PS00855">
    <property type="entry name" value="SPASE_II"/>
    <property type="match status" value="1"/>
</dbReference>
<evidence type="ECO:0000256" key="4">
    <source>
        <dbReference type="ARBA" id="ARBA00022692"/>
    </source>
</evidence>
<dbReference type="HAMAP" id="MF_00161">
    <property type="entry name" value="LspA"/>
    <property type="match status" value="1"/>
</dbReference>
<feature type="transmembrane region" description="Helical" evidence="9">
    <location>
        <begin position="166"/>
        <end position="190"/>
    </location>
</feature>
<evidence type="ECO:0000256" key="3">
    <source>
        <dbReference type="ARBA" id="ARBA00022670"/>
    </source>
</evidence>